<accession>A0ABV3FA82</accession>
<keyword evidence="1" id="KW-0812">Transmembrane</keyword>
<dbReference type="RefSeq" id="WP_357979811.1">
    <property type="nucleotide sequence ID" value="NZ_JBFAIH010000010.1"/>
</dbReference>
<keyword evidence="3" id="KW-1185">Reference proteome</keyword>
<feature type="transmembrane region" description="Helical" evidence="1">
    <location>
        <begin position="21"/>
        <end position="39"/>
    </location>
</feature>
<dbReference type="Proteomes" id="UP001551658">
    <property type="component" value="Unassembled WGS sequence"/>
</dbReference>
<proteinExistence type="predicted"/>
<evidence type="ECO:0000313" key="3">
    <source>
        <dbReference type="Proteomes" id="UP001551658"/>
    </source>
</evidence>
<dbReference type="Pfam" id="PF19684">
    <property type="entry name" value="DUF6186"/>
    <property type="match status" value="1"/>
</dbReference>
<reference evidence="2 3" key="1">
    <citation type="submission" date="2024-06" db="EMBL/GenBank/DDBJ databases">
        <title>The Natural Products Discovery Center: Release of the First 8490 Sequenced Strains for Exploring Actinobacteria Biosynthetic Diversity.</title>
        <authorList>
            <person name="Kalkreuter E."/>
            <person name="Kautsar S.A."/>
            <person name="Yang D."/>
            <person name="Bader C.D."/>
            <person name="Teijaro C.N."/>
            <person name="Fluegel L."/>
            <person name="Davis C.M."/>
            <person name="Simpson J.R."/>
            <person name="Lauterbach L."/>
            <person name="Steele A.D."/>
            <person name="Gui C."/>
            <person name="Meng S."/>
            <person name="Li G."/>
            <person name="Viehrig K."/>
            <person name="Ye F."/>
            <person name="Su P."/>
            <person name="Kiefer A.F."/>
            <person name="Nichols A."/>
            <person name="Cepeda A.J."/>
            <person name="Yan W."/>
            <person name="Fan B."/>
            <person name="Jiang Y."/>
            <person name="Adhikari A."/>
            <person name="Zheng C.-J."/>
            <person name="Schuster L."/>
            <person name="Cowan T.M."/>
            <person name="Smanski M.J."/>
            <person name="Chevrette M.G."/>
            <person name="De Carvalho L.P.S."/>
            <person name="Shen B."/>
        </authorList>
    </citation>
    <scope>NUCLEOTIDE SEQUENCE [LARGE SCALE GENOMIC DNA]</scope>
    <source>
        <strain evidence="2 3">NPDC050671</strain>
    </source>
</reference>
<keyword evidence="1" id="KW-1133">Transmembrane helix</keyword>
<protein>
    <submittedName>
        <fullName evidence="2">DUF6186 family protein</fullName>
    </submittedName>
</protein>
<keyword evidence="1" id="KW-0472">Membrane</keyword>
<comment type="caution">
    <text evidence="2">The sequence shown here is derived from an EMBL/GenBank/DDBJ whole genome shotgun (WGS) entry which is preliminary data.</text>
</comment>
<dbReference type="EMBL" id="JBFAIH010000010">
    <property type="protein sequence ID" value="MEV0364593.1"/>
    <property type="molecule type" value="Genomic_DNA"/>
</dbReference>
<evidence type="ECO:0000313" key="2">
    <source>
        <dbReference type="EMBL" id="MEV0364593.1"/>
    </source>
</evidence>
<organism evidence="2 3">
    <name type="scientific">Nocardia fusca</name>
    <dbReference type="NCBI Taxonomy" id="941183"/>
    <lineage>
        <taxon>Bacteria</taxon>
        <taxon>Bacillati</taxon>
        <taxon>Actinomycetota</taxon>
        <taxon>Actinomycetes</taxon>
        <taxon>Mycobacteriales</taxon>
        <taxon>Nocardiaceae</taxon>
        <taxon>Nocardia</taxon>
    </lineage>
</organism>
<sequence>MMPTRPPRHARADLRLLLRSRALRVLAVLVWAWLGWHFLAR</sequence>
<dbReference type="InterPro" id="IPR046177">
    <property type="entry name" value="DUF6186"/>
</dbReference>
<evidence type="ECO:0000256" key="1">
    <source>
        <dbReference type="SAM" id="Phobius"/>
    </source>
</evidence>
<gene>
    <name evidence="2" type="ORF">AB0H72_18025</name>
</gene>
<name>A0ABV3FA82_9NOCA</name>